<organism evidence="2 3">
    <name type="scientific">Lentilactobacillus buchneri DSM 20057</name>
    <dbReference type="NCBI Taxonomy" id="1423728"/>
    <lineage>
        <taxon>Bacteria</taxon>
        <taxon>Bacillati</taxon>
        <taxon>Bacillota</taxon>
        <taxon>Bacilli</taxon>
        <taxon>Lactobacillales</taxon>
        <taxon>Lactobacillaceae</taxon>
        <taxon>Lentilactobacillus</taxon>
    </lineage>
</organism>
<reference evidence="2 3" key="1">
    <citation type="journal article" date="2019" name="Appl. Microbiol. Biotechnol.">
        <title>Uncovering carbohydrate metabolism through a genotype-phenotype association study of 56 lactic acid bacteria genomes.</title>
        <authorList>
            <person name="Buron-Moles G."/>
            <person name="Chailyan A."/>
            <person name="Dolejs I."/>
            <person name="Forster J."/>
            <person name="Miks M.H."/>
        </authorList>
    </citation>
    <scope>NUCLEOTIDE SEQUENCE [LARGE SCALE GENOMIC DNA]</scope>
    <source>
        <strain evidence="2 3">ATCC 4005</strain>
    </source>
</reference>
<keyword evidence="1" id="KW-0732">Signal</keyword>
<name>A0A4R5NSX1_LENBU</name>
<accession>A0A4R5NSX1</accession>
<sequence length="137" mass="15820">MIRKHIALLLAIFSFSTSAAFLQDQSVQAAKWHHGTPTALRGHWRTNVFWQYGFRNYNTMAIGKHELISTIHAIGSTADVSLPTIWSPKYIYLGHHLYKFKGMGPGGFKTHCWIKWKNHRLLTVKTPKSGLPEHYYR</sequence>
<evidence type="ECO:0000256" key="1">
    <source>
        <dbReference type="SAM" id="SignalP"/>
    </source>
</evidence>
<dbReference type="EMBL" id="PUFP01000017">
    <property type="protein sequence ID" value="TDG80362.1"/>
    <property type="molecule type" value="Genomic_DNA"/>
</dbReference>
<feature type="signal peptide" evidence="1">
    <location>
        <begin position="1"/>
        <end position="19"/>
    </location>
</feature>
<dbReference type="GeneID" id="72460621"/>
<dbReference type="Proteomes" id="UP000295181">
    <property type="component" value="Unassembled WGS sequence"/>
</dbReference>
<proteinExistence type="predicted"/>
<evidence type="ECO:0000313" key="3">
    <source>
        <dbReference type="Proteomes" id="UP000295181"/>
    </source>
</evidence>
<evidence type="ECO:0000313" key="2">
    <source>
        <dbReference type="EMBL" id="TDG80362.1"/>
    </source>
</evidence>
<dbReference type="RefSeq" id="WP_013728692.1">
    <property type="nucleotide sequence ID" value="NZ_AZDM01000019.1"/>
</dbReference>
<gene>
    <name evidence="2" type="ORF">C5L32_000888</name>
</gene>
<dbReference type="AlphaFoldDB" id="A0A4R5NSX1"/>
<feature type="chain" id="PRO_5039216045" evidence="1">
    <location>
        <begin position="20"/>
        <end position="137"/>
    </location>
</feature>
<protein>
    <submittedName>
        <fullName evidence="2">Uncharacterized protein</fullName>
    </submittedName>
</protein>
<comment type="caution">
    <text evidence="2">The sequence shown here is derived from an EMBL/GenBank/DDBJ whole genome shotgun (WGS) entry which is preliminary data.</text>
</comment>